<protein>
    <submittedName>
        <fullName evidence="1">Uncharacterized protein</fullName>
    </submittedName>
</protein>
<dbReference type="AlphaFoldDB" id="A0A0F6YL76"/>
<proteinExistence type="predicted"/>
<dbReference type="Proteomes" id="UP000034883">
    <property type="component" value="Chromosome"/>
</dbReference>
<reference evidence="1 2" key="1">
    <citation type="submission" date="2015-03" db="EMBL/GenBank/DDBJ databases">
        <title>Genome assembly of Sandaracinus amylolyticus DSM 53668.</title>
        <authorList>
            <person name="Sharma G."/>
            <person name="Subramanian S."/>
        </authorList>
    </citation>
    <scope>NUCLEOTIDE SEQUENCE [LARGE SCALE GENOMIC DNA]</scope>
    <source>
        <strain evidence="1 2">DSM 53668</strain>
    </source>
</reference>
<dbReference type="KEGG" id="samy:DB32_006702"/>
<keyword evidence="2" id="KW-1185">Reference proteome</keyword>
<evidence type="ECO:0000313" key="1">
    <source>
        <dbReference type="EMBL" id="AKF09553.1"/>
    </source>
</evidence>
<accession>A0A0F6YL76</accession>
<sequence length="182" mass="19461">MLLLLPFPIAMRRATRALLPAALWLGACAPHDGIDSDLDPSRTLASLSREESVALCEAHDAYLEMMWNDPTWHRQRCVAIAIGLGDPHTIEECEAVVRACLADPDLYEHLDCDGGGAAAPDGCPITVGDVETCRVDTAEGQRAGGLECAQLGDPELPSRFADLWVFAPPSCEPLAAPECSPL</sequence>
<name>A0A0F6YL76_9BACT</name>
<gene>
    <name evidence="1" type="ORF">DB32_006702</name>
</gene>
<evidence type="ECO:0000313" key="2">
    <source>
        <dbReference type="Proteomes" id="UP000034883"/>
    </source>
</evidence>
<organism evidence="1 2">
    <name type="scientific">Sandaracinus amylolyticus</name>
    <dbReference type="NCBI Taxonomy" id="927083"/>
    <lineage>
        <taxon>Bacteria</taxon>
        <taxon>Pseudomonadati</taxon>
        <taxon>Myxococcota</taxon>
        <taxon>Polyangia</taxon>
        <taxon>Polyangiales</taxon>
        <taxon>Sandaracinaceae</taxon>
        <taxon>Sandaracinus</taxon>
    </lineage>
</organism>
<dbReference type="EMBL" id="CP011125">
    <property type="protein sequence ID" value="AKF09553.1"/>
    <property type="molecule type" value="Genomic_DNA"/>
</dbReference>